<feature type="region of interest" description="Disordered" evidence="1">
    <location>
        <begin position="180"/>
        <end position="208"/>
    </location>
</feature>
<evidence type="ECO:0000313" key="3">
    <source>
        <dbReference type="Proteomes" id="UP000029413"/>
    </source>
</evidence>
<proteinExistence type="predicted"/>
<dbReference type="KEGG" id="bcen:DM39_5070"/>
<protein>
    <submittedName>
        <fullName evidence="2">Uncharacterized protein</fullName>
    </submittedName>
</protein>
<gene>
    <name evidence="2" type="ORF">DM39_5070</name>
</gene>
<dbReference type="EMBL" id="CP007784">
    <property type="protein sequence ID" value="AIO36302.1"/>
    <property type="molecule type" value="Genomic_DNA"/>
</dbReference>
<dbReference type="Proteomes" id="UP000029413">
    <property type="component" value="Chromosome 2"/>
</dbReference>
<organism evidence="2 3">
    <name type="scientific">Burkholderia cenocepacia</name>
    <dbReference type="NCBI Taxonomy" id="95486"/>
    <lineage>
        <taxon>Bacteria</taxon>
        <taxon>Pseudomonadati</taxon>
        <taxon>Pseudomonadota</taxon>
        <taxon>Betaproteobacteria</taxon>
        <taxon>Burkholderiales</taxon>
        <taxon>Burkholderiaceae</taxon>
        <taxon>Burkholderia</taxon>
        <taxon>Burkholderia cepacia complex</taxon>
    </lineage>
</organism>
<sequence length="208" mass="22830">MRQRPESAARCAAGQGHAKRKRGGVLWGLGGGAERARGMTSRVWTRAATCPAPHVVCNTASRAIQIVLRGRCASSSKQHAGTSASMWPRLSAAYPIPLSKYRLNANCSPPCRTLSAKPDRSRAFRTRSPCAVDHLSAAMNADVMSPASAAEQRVEVERERRELSQSARCRRTGTIAREVGRAQARRSSDDRVASERYGWTMKRKRGRQ</sequence>
<evidence type="ECO:0000313" key="2">
    <source>
        <dbReference type="EMBL" id="AIO36302.1"/>
    </source>
</evidence>
<keyword evidence="3" id="KW-1185">Reference proteome</keyword>
<name>A0AAN0RYB2_9BURK</name>
<accession>A0AAN0RYB2</accession>
<dbReference type="AlphaFoldDB" id="A0AAN0RYB2"/>
<reference evidence="2 3" key="1">
    <citation type="submission" date="2014-05" db="EMBL/GenBank/DDBJ databases">
        <authorList>
            <person name="Bishop-Lilly K.A."/>
            <person name="Broomall S.M."/>
            <person name="Chain P.S."/>
            <person name="Chertkov O."/>
            <person name="Coyne S.R."/>
            <person name="Daligault H.E."/>
            <person name="Davenport K.W."/>
            <person name="Erkkila T."/>
            <person name="Frey K.G."/>
            <person name="Gibbons H.S."/>
            <person name="Gu W."/>
            <person name="Jaissle J."/>
            <person name="Johnson S.L."/>
            <person name="Koroleva G.I."/>
            <person name="Ladner J.T."/>
            <person name="Lo C.-C."/>
            <person name="Minogue T.D."/>
            <person name="Munk C."/>
            <person name="Palacios G.F."/>
            <person name="Redden C.L."/>
            <person name="Rosenzweig C.N."/>
            <person name="Scholz M.B."/>
            <person name="Teshima H."/>
            <person name="Xu Y."/>
        </authorList>
    </citation>
    <scope>NUCLEOTIDE SEQUENCE [LARGE SCALE GENOMIC DNA]</scope>
    <source>
        <strain evidence="2 3">DDS 22E-1</strain>
    </source>
</reference>
<evidence type="ECO:0000256" key="1">
    <source>
        <dbReference type="SAM" id="MobiDB-lite"/>
    </source>
</evidence>